<protein>
    <recommendedName>
        <fullName evidence="5">OmpA-like domain-containing protein</fullName>
    </recommendedName>
</protein>
<evidence type="ECO:0000256" key="1">
    <source>
        <dbReference type="ARBA" id="ARBA00004442"/>
    </source>
</evidence>
<dbReference type="PRINTS" id="PR01021">
    <property type="entry name" value="OMPADOMAIN"/>
</dbReference>
<comment type="subcellular location">
    <subcellularLocation>
        <location evidence="1">Cell outer membrane</location>
    </subcellularLocation>
</comment>
<keyword evidence="7" id="KW-1185">Reference proteome</keyword>
<dbReference type="RefSeq" id="WP_156912441.1">
    <property type="nucleotide sequence ID" value="NZ_CP019630.1"/>
</dbReference>
<dbReference type="Pfam" id="PF00691">
    <property type="entry name" value="OmpA"/>
    <property type="match status" value="1"/>
</dbReference>
<dbReference type="PROSITE" id="PS51123">
    <property type="entry name" value="OMPA_2"/>
    <property type="match status" value="1"/>
</dbReference>
<evidence type="ECO:0000256" key="3">
    <source>
        <dbReference type="ARBA" id="ARBA00023237"/>
    </source>
</evidence>
<dbReference type="Proteomes" id="UP000188174">
    <property type="component" value="Chromosome"/>
</dbReference>
<evidence type="ECO:0000256" key="2">
    <source>
        <dbReference type="ARBA" id="ARBA00023136"/>
    </source>
</evidence>
<keyword evidence="3" id="KW-0998">Cell outer membrane</keyword>
<name>A0ABN4X1V9_9HYPH</name>
<dbReference type="InterPro" id="IPR006664">
    <property type="entry name" value="OMP_bac"/>
</dbReference>
<dbReference type="PANTHER" id="PTHR30329:SF21">
    <property type="entry name" value="LIPOPROTEIN YIAD-RELATED"/>
    <property type="match status" value="1"/>
</dbReference>
<feature type="domain" description="OmpA-like" evidence="5">
    <location>
        <begin position="82"/>
        <end position="200"/>
    </location>
</feature>
<dbReference type="InterPro" id="IPR006665">
    <property type="entry name" value="OmpA-like"/>
</dbReference>
<dbReference type="PANTHER" id="PTHR30329">
    <property type="entry name" value="STATOR ELEMENT OF FLAGELLAR MOTOR COMPLEX"/>
    <property type="match status" value="1"/>
</dbReference>
<dbReference type="CDD" id="cd07185">
    <property type="entry name" value="OmpA_C-like"/>
    <property type="match status" value="1"/>
</dbReference>
<dbReference type="SUPFAM" id="SSF103088">
    <property type="entry name" value="OmpA-like"/>
    <property type="match status" value="1"/>
</dbReference>
<evidence type="ECO:0000256" key="4">
    <source>
        <dbReference type="PROSITE-ProRule" id="PRU00473"/>
    </source>
</evidence>
<evidence type="ECO:0000313" key="6">
    <source>
        <dbReference type="EMBL" id="AQQ05472.1"/>
    </source>
</evidence>
<proteinExistence type="predicted"/>
<evidence type="ECO:0000259" key="5">
    <source>
        <dbReference type="PROSITE" id="PS51123"/>
    </source>
</evidence>
<dbReference type="InterPro" id="IPR036737">
    <property type="entry name" value="OmpA-like_sf"/>
</dbReference>
<evidence type="ECO:0000313" key="7">
    <source>
        <dbReference type="Proteomes" id="UP000188174"/>
    </source>
</evidence>
<dbReference type="InterPro" id="IPR050330">
    <property type="entry name" value="Bact_OuterMem_StrucFunc"/>
</dbReference>
<dbReference type="EMBL" id="CP019630">
    <property type="protein sequence ID" value="AQQ05472.1"/>
    <property type="molecule type" value="Genomic_DNA"/>
</dbReference>
<organism evidence="6 7">
    <name type="scientific">Roseibium algicola</name>
    <dbReference type="NCBI Taxonomy" id="2857014"/>
    <lineage>
        <taxon>Bacteria</taxon>
        <taxon>Pseudomonadati</taxon>
        <taxon>Pseudomonadota</taxon>
        <taxon>Alphaproteobacteria</taxon>
        <taxon>Hyphomicrobiales</taxon>
        <taxon>Stappiaceae</taxon>
        <taxon>Roseibium</taxon>
    </lineage>
</organism>
<sequence length="201" mass="22110">MTLKGFDMRFLIEFATARLALAPVLALLVTMMLPAGASAQSVTPDQIINALLPDAGAPKSRSMRKQEPHPFRGISIEGQLPPEVELPRINLTVNFEFDSASLTNDGILTLQALGQALQDPRLRNMRFQIAGHTDLRGTSAYNLDLSKRRAFMVAEFLAAFYTIPRERLVPVGYGESRPVDPGDPASGRNRRVEIINVQPLS</sequence>
<reference evidence="6 7" key="1">
    <citation type="submission" date="2017-02" db="EMBL/GenBank/DDBJ databases">
        <authorList>
            <person name="Jeong S."/>
        </authorList>
    </citation>
    <scope>NUCLEOTIDE SEQUENCE [LARGE SCALE GENOMIC DNA]</scope>
    <source>
        <strain evidence="6 7">RMAR6-6</strain>
    </source>
</reference>
<accession>A0ABN4X1V9</accession>
<gene>
    <name evidence="6" type="ORF">B0E33_19395</name>
</gene>
<keyword evidence="2 4" id="KW-0472">Membrane</keyword>
<dbReference type="Gene3D" id="3.30.1330.60">
    <property type="entry name" value="OmpA-like domain"/>
    <property type="match status" value="1"/>
</dbReference>